<name>A0AAV4P775_CAEEX</name>
<organism evidence="2 3">
    <name type="scientific">Caerostris extrusa</name>
    <name type="common">Bark spider</name>
    <name type="synonym">Caerostris bankana</name>
    <dbReference type="NCBI Taxonomy" id="172846"/>
    <lineage>
        <taxon>Eukaryota</taxon>
        <taxon>Metazoa</taxon>
        <taxon>Ecdysozoa</taxon>
        <taxon>Arthropoda</taxon>
        <taxon>Chelicerata</taxon>
        <taxon>Arachnida</taxon>
        <taxon>Araneae</taxon>
        <taxon>Araneomorphae</taxon>
        <taxon>Entelegynae</taxon>
        <taxon>Araneoidea</taxon>
        <taxon>Araneidae</taxon>
        <taxon>Caerostris</taxon>
    </lineage>
</organism>
<evidence type="ECO:0000313" key="2">
    <source>
        <dbReference type="EMBL" id="GIX91002.1"/>
    </source>
</evidence>
<evidence type="ECO:0000313" key="3">
    <source>
        <dbReference type="Proteomes" id="UP001054945"/>
    </source>
</evidence>
<gene>
    <name evidence="2" type="ORF">CEXT_258131</name>
</gene>
<keyword evidence="3" id="KW-1185">Reference proteome</keyword>
<reference evidence="2 3" key="1">
    <citation type="submission" date="2021-06" db="EMBL/GenBank/DDBJ databases">
        <title>Caerostris extrusa draft genome.</title>
        <authorList>
            <person name="Kono N."/>
            <person name="Arakawa K."/>
        </authorList>
    </citation>
    <scope>NUCLEOTIDE SEQUENCE [LARGE SCALE GENOMIC DNA]</scope>
</reference>
<evidence type="ECO:0000256" key="1">
    <source>
        <dbReference type="SAM" id="MobiDB-lite"/>
    </source>
</evidence>
<feature type="region of interest" description="Disordered" evidence="1">
    <location>
        <begin position="29"/>
        <end position="93"/>
    </location>
</feature>
<proteinExistence type="predicted"/>
<sequence length="127" mass="13618">MGEQFLFANPLQKFKSEYLLPETIHLSLPPPTLTLPSDSGLPAAHAKQHPPLTLAQKTPPVPLSHESGPQPPEFHPTSQGHVTGGGGSGGVVKQPESIPWMLDALFLICVLRNENTLWLTDSIASKG</sequence>
<dbReference type="AlphaFoldDB" id="A0AAV4P775"/>
<comment type="caution">
    <text evidence="2">The sequence shown here is derived from an EMBL/GenBank/DDBJ whole genome shotgun (WGS) entry which is preliminary data.</text>
</comment>
<accession>A0AAV4P775</accession>
<protein>
    <submittedName>
        <fullName evidence="2">Uncharacterized protein</fullName>
    </submittedName>
</protein>
<dbReference type="EMBL" id="BPLR01003982">
    <property type="protein sequence ID" value="GIX91002.1"/>
    <property type="molecule type" value="Genomic_DNA"/>
</dbReference>
<dbReference type="Proteomes" id="UP001054945">
    <property type="component" value="Unassembled WGS sequence"/>
</dbReference>